<dbReference type="Proteomes" id="UP000184330">
    <property type="component" value="Unassembled WGS sequence"/>
</dbReference>
<dbReference type="Gene3D" id="3.40.50.12780">
    <property type="entry name" value="N-terminal domain of ligase-like"/>
    <property type="match status" value="1"/>
</dbReference>
<keyword evidence="5" id="KW-0812">Transmembrane</keyword>
<keyword evidence="1" id="KW-0596">Phosphopantetheine</keyword>
<evidence type="ECO:0000259" key="6">
    <source>
        <dbReference type="PROSITE" id="PS50075"/>
    </source>
</evidence>
<evidence type="ECO:0000256" key="3">
    <source>
        <dbReference type="ARBA" id="ARBA00022598"/>
    </source>
</evidence>
<dbReference type="NCBIfam" id="TIGR02353">
    <property type="entry name" value="NRPS_term_dom"/>
    <property type="match status" value="1"/>
</dbReference>
<feature type="transmembrane region" description="Helical" evidence="5">
    <location>
        <begin position="928"/>
        <end position="948"/>
    </location>
</feature>
<feature type="transmembrane region" description="Helical" evidence="5">
    <location>
        <begin position="1212"/>
        <end position="1235"/>
    </location>
</feature>
<protein>
    <recommendedName>
        <fullName evidence="6">Carrier domain-containing protein</fullName>
    </recommendedName>
</protein>
<dbReference type="InterPro" id="IPR011004">
    <property type="entry name" value="Trimer_LpxA-like_sf"/>
</dbReference>
<dbReference type="EMBL" id="FJOG01000079">
    <property type="protein sequence ID" value="CZR69740.1"/>
    <property type="molecule type" value="Genomic_DNA"/>
</dbReference>
<feature type="transmembrane region" description="Helical" evidence="5">
    <location>
        <begin position="968"/>
        <end position="989"/>
    </location>
</feature>
<keyword evidence="2" id="KW-0597">Phosphoprotein</keyword>
<dbReference type="Pfam" id="PF00501">
    <property type="entry name" value="AMP-binding"/>
    <property type="match status" value="1"/>
</dbReference>
<dbReference type="Gene3D" id="3.30.300.30">
    <property type="match status" value="1"/>
</dbReference>
<evidence type="ECO:0000256" key="4">
    <source>
        <dbReference type="SAM" id="MobiDB-lite"/>
    </source>
</evidence>
<feature type="transmembrane region" description="Helical" evidence="5">
    <location>
        <begin position="1183"/>
        <end position="1200"/>
    </location>
</feature>
<dbReference type="SUPFAM" id="SSF56801">
    <property type="entry name" value="Acetyl-CoA synthetase-like"/>
    <property type="match status" value="1"/>
</dbReference>
<dbReference type="CDD" id="cd05930">
    <property type="entry name" value="A_NRPS"/>
    <property type="match status" value="1"/>
</dbReference>
<dbReference type="InterPro" id="IPR029058">
    <property type="entry name" value="AB_hydrolase_fold"/>
</dbReference>
<feature type="transmembrane region" description="Helical" evidence="5">
    <location>
        <begin position="732"/>
        <end position="755"/>
    </location>
</feature>
<evidence type="ECO:0000256" key="2">
    <source>
        <dbReference type="ARBA" id="ARBA00022553"/>
    </source>
</evidence>
<proteinExistence type="predicted"/>
<accession>A0A1L7XXL0</accession>
<keyword evidence="5" id="KW-0472">Membrane</keyword>
<dbReference type="GO" id="GO:0044550">
    <property type="term" value="P:secondary metabolite biosynthetic process"/>
    <property type="evidence" value="ECO:0007669"/>
    <property type="project" value="TreeGrafter"/>
</dbReference>
<dbReference type="InterPro" id="IPR045851">
    <property type="entry name" value="AMP-bd_C_sf"/>
</dbReference>
<keyword evidence="5" id="KW-1133">Transmembrane helix</keyword>
<gene>
    <name evidence="7" type="ORF">PAC_19640</name>
</gene>
<dbReference type="GO" id="GO:0016874">
    <property type="term" value="F:ligase activity"/>
    <property type="evidence" value="ECO:0007669"/>
    <property type="project" value="UniProtKB-KW"/>
</dbReference>
<dbReference type="GO" id="GO:0031177">
    <property type="term" value="F:phosphopantetheine binding"/>
    <property type="evidence" value="ECO:0007669"/>
    <property type="project" value="TreeGrafter"/>
</dbReference>
<dbReference type="Pfam" id="PF13193">
    <property type="entry name" value="AMP-binding_C"/>
    <property type="match status" value="1"/>
</dbReference>
<evidence type="ECO:0000313" key="7">
    <source>
        <dbReference type="EMBL" id="CZR69740.1"/>
    </source>
</evidence>
<evidence type="ECO:0000256" key="1">
    <source>
        <dbReference type="ARBA" id="ARBA00022450"/>
    </source>
</evidence>
<sequence length="1394" mass="153158">MGSFEMVSLNEAIRPRELTSNYILQSQHTPRDALAIQDVTTLPELFKWQAQRRCDAPLFSFQSSPDASLTIISYAKAYATSCQLANSLHSIHQVSGIENPVVGIWLERSIDLHLAILATTISGAAWLPFDADAPAARVTACLQDSKACILICDAAHYHNASKATENVLRCRLVTFEELSCWAQNPSCAARELRGPRAHDSAYMIYTSGSTGTPKGIEIPHSAALTFCLSERSILETGPSDIVWQGFSAAFDMFIEEVWVSIAGGAHLTIGNRPECQDVPGLGGAAGIWAQRGVTLVNAVPTLINIMTSLDGECPLPPTVRLLNLGGEACPPALVKRLWSPSLRIFNTYGPSETTVTATFQELFPDEPVTIGKPLPMYHAMLLPILDNAQKVGYPIPLAEGAEGELAIGGPCLGKGYVQREGLTMEKFIPHPLPSSSGERLYRTGDHVRLDRNFNLVFLGRIDTQVKHRGFRIELGEIEHAIAAHPRVQTAAVILSATTDRLEAYVVVRDGEVIEIKELRDNLRFLPSYMKPEAFFFILATEMPRLPSGKINAKALQETSADFALSQREEHSDGRQASSSNSISDDGSEVGILLTAMAVVFPQAVNLTATSDFFDDLGGHSLLAAVLVSKLRKDSPEGSALKQIGLQAIYLHRTAERIAASLEDFSDSDSKEEKGTTLNAQIGDHWRISQYKYILCSLAQIPALLFIFFIEAVSILVPYLVFYVVLRHSSLGAAILLTYFTFVMIPLLRALVGIAGKWITLGKAKPGEYPLYGVYYYRWWLAERLVALVDLVSIADTPLLPALMRCMGSNVGVHCHIGVTYVSAAFDLVFIGDDVTMGKDTVLATSWIERGRLILAPVSIASQALVGSNSVLEGDSSIKEGGELGAMSMLPRGASVPAGERWTGSPARYHTDSPDIGGMRASRPSEIRAAAMVLVMALSAVLLLPIILFAPQVPSMLLFEYIKFPHVGLWAQTAIVSVPAAIIYMILVFAELFVLRWLVLGRVVECSFRTTSVYFYRKWFVDRLMDMSLVILRPVYATLYVVPFLRSLGVKIGRRAEVSTARGINFELSEIGEESFIADRVLFGDEEVRRHIVTLKKTKLNRRAFLGNASLVPQGSDLASNTLVGVLSCAPERPLKEGESCFGSPAVLMPSRQRGLENHSDELLYTPGAKQIALRLFIEGMRIIVPRILITFGLGFGLQVFETACRYIDPVLVLLMMPLFYFFFFAFPALIVTVLFKWILIGRYQRAEWPLWSVNVWKSEFVTSVYETLAGPLFVEMLTGTPYIAWVLRLLGVQIGTRTTLLSGDITEYDMVSIGDEAVVNRHAGPQTHLFEDRVMKIGRVDIEAHACMKAYSICLPNSRIAAGGQLGCLSLVMKGETVPAREAWEGAPIAPRRT</sequence>
<feature type="region of interest" description="Disordered" evidence="4">
    <location>
        <begin position="563"/>
        <end position="584"/>
    </location>
</feature>
<dbReference type="PANTHER" id="PTHR45527">
    <property type="entry name" value="NONRIBOSOMAL PEPTIDE SYNTHETASE"/>
    <property type="match status" value="1"/>
</dbReference>
<keyword evidence="3" id="KW-0436">Ligase</keyword>
<dbReference type="SUPFAM" id="SSF51161">
    <property type="entry name" value="Trimeric LpxA-like enzymes"/>
    <property type="match status" value="3"/>
</dbReference>
<dbReference type="GO" id="GO:0043041">
    <property type="term" value="P:amino acid activation for nonribosomal peptide biosynthetic process"/>
    <property type="evidence" value="ECO:0007669"/>
    <property type="project" value="TreeGrafter"/>
</dbReference>
<dbReference type="PANTHER" id="PTHR45527:SF1">
    <property type="entry name" value="FATTY ACID SYNTHASE"/>
    <property type="match status" value="1"/>
</dbReference>
<name>A0A1L7XXL0_9HELO</name>
<dbReference type="PROSITE" id="PS00455">
    <property type="entry name" value="AMP_BINDING"/>
    <property type="match status" value="1"/>
</dbReference>
<dbReference type="OrthoDB" id="416786at2759"/>
<feature type="transmembrane region" description="Helical" evidence="5">
    <location>
        <begin position="702"/>
        <end position="725"/>
    </location>
</feature>
<reference evidence="7 8" key="1">
    <citation type="submission" date="2016-03" db="EMBL/GenBank/DDBJ databases">
        <authorList>
            <person name="Ploux O."/>
        </authorList>
    </citation>
    <scope>NUCLEOTIDE SEQUENCE [LARGE SCALE GENOMIC DNA]</scope>
    <source>
        <strain evidence="7 8">UAMH 11012</strain>
    </source>
</reference>
<dbReference type="NCBIfam" id="TIGR01733">
    <property type="entry name" value="AA-adenyl-dom"/>
    <property type="match status" value="1"/>
</dbReference>
<evidence type="ECO:0000313" key="8">
    <source>
        <dbReference type="Proteomes" id="UP000184330"/>
    </source>
</evidence>
<dbReference type="STRING" id="576137.A0A1L7XXL0"/>
<dbReference type="InterPro" id="IPR010071">
    <property type="entry name" value="AA_adenyl_dom"/>
</dbReference>
<dbReference type="Gene3D" id="3.40.50.1820">
    <property type="entry name" value="alpha/beta hydrolase"/>
    <property type="match status" value="1"/>
</dbReference>
<organism evidence="7 8">
    <name type="scientific">Phialocephala subalpina</name>
    <dbReference type="NCBI Taxonomy" id="576137"/>
    <lineage>
        <taxon>Eukaryota</taxon>
        <taxon>Fungi</taxon>
        <taxon>Dikarya</taxon>
        <taxon>Ascomycota</taxon>
        <taxon>Pezizomycotina</taxon>
        <taxon>Leotiomycetes</taxon>
        <taxon>Helotiales</taxon>
        <taxon>Mollisiaceae</taxon>
        <taxon>Phialocephala</taxon>
        <taxon>Phialocephala fortinii species complex</taxon>
    </lineage>
</organism>
<dbReference type="GO" id="GO:0005737">
    <property type="term" value="C:cytoplasm"/>
    <property type="evidence" value="ECO:0007669"/>
    <property type="project" value="TreeGrafter"/>
</dbReference>
<dbReference type="InterPro" id="IPR042099">
    <property type="entry name" value="ANL_N_sf"/>
</dbReference>
<dbReference type="InterPro" id="IPR000873">
    <property type="entry name" value="AMP-dep_synth/lig_dom"/>
</dbReference>
<feature type="domain" description="Carrier" evidence="6">
    <location>
        <begin position="583"/>
        <end position="665"/>
    </location>
</feature>
<dbReference type="InterPro" id="IPR020845">
    <property type="entry name" value="AMP-binding_CS"/>
</dbReference>
<dbReference type="PROSITE" id="PS50075">
    <property type="entry name" value="CARRIER"/>
    <property type="match status" value="1"/>
</dbReference>
<keyword evidence="8" id="KW-1185">Reference proteome</keyword>
<dbReference type="InterPro" id="IPR009081">
    <property type="entry name" value="PP-bd_ACP"/>
</dbReference>
<evidence type="ECO:0000256" key="5">
    <source>
        <dbReference type="SAM" id="Phobius"/>
    </source>
</evidence>
<dbReference type="Gene3D" id="2.160.10.10">
    <property type="entry name" value="Hexapeptide repeat proteins"/>
    <property type="match status" value="1"/>
</dbReference>
<dbReference type="InterPro" id="IPR025110">
    <property type="entry name" value="AMP-bd_C"/>
</dbReference>
<dbReference type="InterPro" id="IPR012728">
    <property type="entry name" value="Pls/PosA_C"/>
</dbReference>